<evidence type="ECO:0000256" key="1">
    <source>
        <dbReference type="ARBA" id="ARBA00004123"/>
    </source>
</evidence>
<keyword evidence="3" id="KW-0507">mRNA processing</keyword>
<keyword evidence="6" id="KW-0539">Nucleus</keyword>
<evidence type="ECO:0000259" key="8">
    <source>
        <dbReference type="PROSITE" id="PS50072"/>
    </source>
</evidence>
<dbReference type="GO" id="GO:0006397">
    <property type="term" value="P:mRNA processing"/>
    <property type="evidence" value="ECO:0007669"/>
    <property type="project" value="UniProtKB-KW"/>
</dbReference>
<comment type="subcellular location">
    <subcellularLocation>
        <location evidence="1">Nucleus</location>
    </subcellularLocation>
</comment>
<dbReference type="GO" id="GO:0071013">
    <property type="term" value="C:catalytic step 2 spliceosome"/>
    <property type="evidence" value="ECO:0007669"/>
    <property type="project" value="TreeGrafter"/>
</dbReference>
<dbReference type="GO" id="GO:0003755">
    <property type="term" value="F:peptidyl-prolyl cis-trans isomerase activity"/>
    <property type="evidence" value="ECO:0007669"/>
    <property type="project" value="InterPro"/>
</dbReference>
<dbReference type="GO" id="GO:0000974">
    <property type="term" value="C:Prp19 complex"/>
    <property type="evidence" value="ECO:0007669"/>
    <property type="project" value="TreeGrafter"/>
</dbReference>
<keyword evidence="4" id="KW-0747">Spliceosome</keyword>
<dbReference type="Pfam" id="PF08231">
    <property type="entry name" value="SYF2"/>
    <property type="match status" value="1"/>
</dbReference>
<evidence type="ECO:0000256" key="3">
    <source>
        <dbReference type="ARBA" id="ARBA00022664"/>
    </source>
</evidence>
<dbReference type="Gene3D" id="2.40.100.10">
    <property type="entry name" value="Cyclophilin-like"/>
    <property type="match status" value="1"/>
</dbReference>
<evidence type="ECO:0000256" key="4">
    <source>
        <dbReference type="ARBA" id="ARBA00022728"/>
    </source>
</evidence>
<feature type="compositionally biased region" description="Basic and acidic residues" evidence="7">
    <location>
        <begin position="209"/>
        <end position="219"/>
    </location>
</feature>
<comment type="similarity">
    <text evidence="2">Belongs to the SYF2 family.</text>
</comment>
<dbReference type="PANTHER" id="PTHR13264">
    <property type="entry name" value="GCIP-INTERACTING PROTEIN P29"/>
    <property type="match status" value="1"/>
</dbReference>
<feature type="domain" description="PPIase cyclophilin-type" evidence="8">
    <location>
        <begin position="1"/>
        <end position="104"/>
    </location>
</feature>
<dbReference type="Pfam" id="PF00160">
    <property type="entry name" value="Pro_isomerase"/>
    <property type="match status" value="1"/>
</dbReference>
<evidence type="ECO:0000313" key="9">
    <source>
        <dbReference type="EMBL" id="CAD9190708.1"/>
    </source>
</evidence>
<dbReference type="PANTHER" id="PTHR13264:SF5">
    <property type="entry name" value="PRE-MRNA-SPLICING FACTOR SYF2"/>
    <property type="match status" value="1"/>
</dbReference>
<dbReference type="InterPro" id="IPR013260">
    <property type="entry name" value="mRNA_splic_SYF2"/>
</dbReference>
<feature type="compositionally biased region" description="Basic and acidic residues" evidence="7">
    <location>
        <begin position="185"/>
        <end position="197"/>
    </location>
</feature>
<dbReference type="PRINTS" id="PR00153">
    <property type="entry name" value="CSAPPISMRASE"/>
</dbReference>
<evidence type="ECO:0000256" key="7">
    <source>
        <dbReference type="SAM" id="MobiDB-lite"/>
    </source>
</evidence>
<dbReference type="SUPFAM" id="SSF50891">
    <property type="entry name" value="Cyclophilin-like"/>
    <property type="match status" value="1"/>
</dbReference>
<keyword evidence="5" id="KW-0508">mRNA splicing</keyword>
<accession>A0A7S1SCA6</accession>
<proteinExistence type="inferred from homology"/>
<evidence type="ECO:0000256" key="6">
    <source>
        <dbReference type="ARBA" id="ARBA00023242"/>
    </source>
</evidence>
<reference evidence="9" key="1">
    <citation type="submission" date="2021-01" db="EMBL/GenBank/DDBJ databases">
        <authorList>
            <person name="Corre E."/>
            <person name="Pelletier E."/>
            <person name="Niang G."/>
            <person name="Scheremetjew M."/>
            <person name="Finn R."/>
            <person name="Kale V."/>
            <person name="Holt S."/>
            <person name="Cochrane G."/>
            <person name="Meng A."/>
            <person name="Brown T."/>
            <person name="Cohen L."/>
        </authorList>
    </citation>
    <scope>NUCLEOTIDE SEQUENCE</scope>
    <source>
        <strain evidence="9">OF101</strain>
    </source>
</reference>
<name>A0A7S1SCA6_ALECA</name>
<dbReference type="GO" id="GO:0008380">
    <property type="term" value="P:RNA splicing"/>
    <property type="evidence" value="ECO:0007669"/>
    <property type="project" value="UniProtKB-KW"/>
</dbReference>
<dbReference type="InterPro" id="IPR002130">
    <property type="entry name" value="Cyclophilin-type_PPIase_dom"/>
</dbReference>
<protein>
    <recommendedName>
        <fullName evidence="8">PPIase cyclophilin-type domain-containing protein</fullName>
    </recommendedName>
</protein>
<sequence>MVQSGDFQFNNGDGGESVYGGTFNDEDFSRRHTQGGILSMANKGRNSNGSQFFITLRRHAMLDGKHIAFGQVIAGMDVIRAIGQVPVDRDEKPRVAVTIVGSGEVGRATKSPANIHAQLEKHIGDLNEEIAPTGAKVPEAVKAKAILAGKQGGAAVESATPAGKAGGKEDEAEEDEEGTATAPARNERERRLMELRLKMNACRTSNSKEVVEEQKRAADPEYAMRQARAQKKREREEKEQKEEEEGGGAGQGKGVPRGKEYLLDTVETVEMKDAKKKKGNPDAFGWDVFNQDSLLRAHEKRLKHIQHDGKAYLEQKQEEEAKSSVFAGFGHKPTEEAKDRLQNAMEKVMEKKKEFSRRRAYCEEEDVTYINERNRHFNKKMQRYFGSYTEEIRQNLERGTAL</sequence>
<evidence type="ECO:0000256" key="5">
    <source>
        <dbReference type="ARBA" id="ARBA00023187"/>
    </source>
</evidence>
<dbReference type="EMBL" id="HBGE01113139">
    <property type="protein sequence ID" value="CAD9190708.1"/>
    <property type="molecule type" value="Transcribed_RNA"/>
</dbReference>
<dbReference type="InterPro" id="IPR029000">
    <property type="entry name" value="Cyclophilin-like_dom_sf"/>
</dbReference>
<gene>
    <name evidence="9" type="ORF">ACAT0790_LOCUS67483</name>
</gene>
<feature type="region of interest" description="Disordered" evidence="7">
    <location>
        <begin position="150"/>
        <end position="259"/>
    </location>
</feature>
<dbReference type="PROSITE" id="PS50072">
    <property type="entry name" value="CSA_PPIASE_2"/>
    <property type="match status" value="1"/>
</dbReference>
<organism evidence="9">
    <name type="scientific">Alexandrium catenella</name>
    <name type="common">Red tide dinoflagellate</name>
    <name type="synonym">Gonyaulax catenella</name>
    <dbReference type="NCBI Taxonomy" id="2925"/>
    <lineage>
        <taxon>Eukaryota</taxon>
        <taxon>Sar</taxon>
        <taxon>Alveolata</taxon>
        <taxon>Dinophyceae</taxon>
        <taxon>Gonyaulacales</taxon>
        <taxon>Pyrocystaceae</taxon>
        <taxon>Alexandrium</taxon>
    </lineage>
</organism>
<dbReference type="AlphaFoldDB" id="A0A7S1SCA6"/>
<evidence type="ECO:0000256" key="2">
    <source>
        <dbReference type="ARBA" id="ARBA00010028"/>
    </source>
</evidence>
<dbReference type="GO" id="GO:0071014">
    <property type="term" value="C:post-mRNA release spliceosomal complex"/>
    <property type="evidence" value="ECO:0007669"/>
    <property type="project" value="TreeGrafter"/>
</dbReference>